<proteinExistence type="inferred from homology"/>
<sequence>MARGYSKDQPQGFTNRIERVAIVGAGGHMGKHLTEHLLKTGKHIVTAITRPESTSKLPEGVHVARVDYTGGDDDTALIDTLRGHQALIITLSIAAPRSTTMSKLLRAAAAAGVSYVLPNWFGHDPANEALCDDSLLRPGRDELRAEVARLGDHAPRLIFLACGFWYEFSLAGGPDRFGFDFARRSLVMFGDGGDDVPIRVSTWPQCGRAVAALLSLPELPHDEGDDRSSAATLSRFCDDGSDNNNSTVPTAVYISSFRISQRDMFESVKRVTGTADADWTVTRGEPAEKRWRDGRAAIDGGDFSAFTKMLYSRMFVPGGDDSDYESGRVLHNDVLGLPVEDLDACTAVSVRMGEKGEVAHSH</sequence>
<keyword evidence="2" id="KW-0521">NADP</keyword>
<dbReference type="Pfam" id="PF13460">
    <property type="entry name" value="NAD_binding_10"/>
    <property type="match status" value="1"/>
</dbReference>
<dbReference type="PANTHER" id="PTHR47706">
    <property type="entry name" value="NMRA-LIKE FAMILY PROTEIN"/>
    <property type="match status" value="1"/>
</dbReference>
<keyword evidence="6" id="KW-1185">Reference proteome</keyword>
<name>A0AAN9YWA4_9PEZI</name>
<dbReference type="EMBL" id="JAKJXP020000004">
    <property type="protein sequence ID" value="KAK7756977.1"/>
    <property type="molecule type" value="Genomic_DNA"/>
</dbReference>
<dbReference type="InterPro" id="IPR036291">
    <property type="entry name" value="NAD(P)-bd_dom_sf"/>
</dbReference>
<dbReference type="SUPFAM" id="SSF51735">
    <property type="entry name" value="NAD(P)-binding Rossmann-fold domains"/>
    <property type="match status" value="1"/>
</dbReference>
<reference evidence="5 6" key="1">
    <citation type="submission" date="2024-02" db="EMBL/GenBank/DDBJ databases">
        <title>De novo assembly and annotation of 12 fungi associated with fruit tree decline syndrome in Ontario, Canada.</title>
        <authorList>
            <person name="Sulman M."/>
            <person name="Ellouze W."/>
            <person name="Ilyukhin E."/>
        </authorList>
    </citation>
    <scope>NUCLEOTIDE SEQUENCE [LARGE SCALE GENOMIC DNA]</scope>
    <source>
        <strain evidence="5 6">M11/M66-122</strain>
    </source>
</reference>
<dbReference type="Proteomes" id="UP001320420">
    <property type="component" value="Unassembled WGS sequence"/>
</dbReference>
<comment type="caution">
    <text evidence="5">The sequence shown here is derived from an EMBL/GenBank/DDBJ whole genome shotgun (WGS) entry which is preliminary data.</text>
</comment>
<evidence type="ECO:0000313" key="6">
    <source>
        <dbReference type="Proteomes" id="UP001320420"/>
    </source>
</evidence>
<dbReference type="InterPro" id="IPR016040">
    <property type="entry name" value="NAD(P)-bd_dom"/>
</dbReference>
<comment type="similarity">
    <text evidence="1">Belongs to the NmrA-type oxidoreductase family. Isoflavone reductase subfamily.</text>
</comment>
<evidence type="ECO:0000256" key="1">
    <source>
        <dbReference type="ARBA" id="ARBA00005725"/>
    </source>
</evidence>
<accession>A0AAN9YWA4</accession>
<protein>
    <recommendedName>
        <fullName evidence="4">NAD(P)-binding domain-containing protein</fullName>
    </recommendedName>
</protein>
<evidence type="ECO:0000313" key="5">
    <source>
        <dbReference type="EMBL" id="KAK7756977.1"/>
    </source>
</evidence>
<keyword evidence="3" id="KW-0560">Oxidoreductase</keyword>
<dbReference type="GO" id="GO:0016491">
    <property type="term" value="F:oxidoreductase activity"/>
    <property type="evidence" value="ECO:0007669"/>
    <property type="project" value="UniProtKB-KW"/>
</dbReference>
<evidence type="ECO:0000256" key="3">
    <source>
        <dbReference type="ARBA" id="ARBA00023002"/>
    </source>
</evidence>
<evidence type="ECO:0000259" key="4">
    <source>
        <dbReference type="Pfam" id="PF13460"/>
    </source>
</evidence>
<feature type="domain" description="NAD(P)-binding" evidence="4">
    <location>
        <begin position="24"/>
        <end position="114"/>
    </location>
</feature>
<organism evidence="5 6">
    <name type="scientific">Diatrype stigma</name>
    <dbReference type="NCBI Taxonomy" id="117547"/>
    <lineage>
        <taxon>Eukaryota</taxon>
        <taxon>Fungi</taxon>
        <taxon>Dikarya</taxon>
        <taxon>Ascomycota</taxon>
        <taxon>Pezizomycotina</taxon>
        <taxon>Sordariomycetes</taxon>
        <taxon>Xylariomycetidae</taxon>
        <taxon>Xylariales</taxon>
        <taxon>Diatrypaceae</taxon>
        <taxon>Diatrype</taxon>
    </lineage>
</organism>
<dbReference type="Gene3D" id="3.40.50.720">
    <property type="entry name" value="NAD(P)-binding Rossmann-like Domain"/>
    <property type="match status" value="1"/>
</dbReference>
<gene>
    <name evidence="5" type="ORF">SLS62_000993</name>
</gene>
<dbReference type="InterPro" id="IPR051609">
    <property type="entry name" value="NmrA/Isoflavone_reductase-like"/>
</dbReference>
<evidence type="ECO:0000256" key="2">
    <source>
        <dbReference type="ARBA" id="ARBA00022857"/>
    </source>
</evidence>
<dbReference type="PANTHER" id="PTHR47706:SF7">
    <property type="entry name" value="CIPA-LIKE, PUTATIVE (AFU_ORTHOLOGUE AFUA_1G01630)-RELATED"/>
    <property type="match status" value="1"/>
</dbReference>
<dbReference type="AlphaFoldDB" id="A0AAN9YWA4"/>